<keyword evidence="1" id="KW-0472">Membrane</keyword>
<feature type="transmembrane region" description="Helical" evidence="1">
    <location>
        <begin position="20"/>
        <end position="42"/>
    </location>
</feature>
<gene>
    <name evidence="2" type="ORF">EOE67_04210</name>
</gene>
<dbReference type="Proteomes" id="UP000283077">
    <property type="component" value="Unassembled WGS sequence"/>
</dbReference>
<accession>A0A437R1V5</accession>
<keyword evidence="1" id="KW-1133">Transmembrane helix</keyword>
<feature type="transmembrane region" description="Helical" evidence="1">
    <location>
        <begin position="73"/>
        <end position="90"/>
    </location>
</feature>
<name>A0A437R1V5_9GAMM</name>
<dbReference type="EMBL" id="SACS01000003">
    <property type="protein sequence ID" value="RVU40789.1"/>
    <property type="molecule type" value="Genomic_DNA"/>
</dbReference>
<sequence>MTEQKPALPPKNRRKGPDWLLHSLSILSIVGWVAFVAALGFAHMAKPEFKSGLVRYWGISVREYWHPELTPQLLYLLWWCCGISLLSLLLNRARLRRTDDRMRYNVLVLLAMSAALLTYLYQVV</sequence>
<reference evidence="2 3" key="1">
    <citation type="submission" date="2019-01" db="EMBL/GenBank/DDBJ databases">
        <authorList>
            <person name="Chen W.-M."/>
        </authorList>
    </citation>
    <scope>NUCLEOTIDE SEQUENCE [LARGE SCALE GENOMIC DNA]</scope>
    <source>
        <strain evidence="2 3">KYPC3</strain>
    </source>
</reference>
<dbReference type="RefSeq" id="WP_127697801.1">
    <property type="nucleotide sequence ID" value="NZ_SACS01000003.1"/>
</dbReference>
<dbReference type="AlphaFoldDB" id="A0A437R1V5"/>
<evidence type="ECO:0000313" key="2">
    <source>
        <dbReference type="EMBL" id="RVU40789.1"/>
    </source>
</evidence>
<proteinExistence type="predicted"/>
<keyword evidence="1" id="KW-0812">Transmembrane</keyword>
<protein>
    <submittedName>
        <fullName evidence="2">Uncharacterized protein</fullName>
    </submittedName>
</protein>
<evidence type="ECO:0000256" key="1">
    <source>
        <dbReference type="SAM" id="Phobius"/>
    </source>
</evidence>
<comment type="caution">
    <text evidence="2">The sequence shown here is derived from an EMBL/GenBank/DDBJ whole genome shotgun (WGS) entry which is preliminary data.</text>
</comment>
<organism evidence="2 3">
    <name type="scientific">Rheinheimera riviphila</name>
    <dbReference type="NCBI Taxonomy" id="1834037"/>
    <lineage>
        <taxon>Bacteria</taxon>
        <taxon>Pseudomonadati</taxon>
        <taxon>Pseudomonadota</taxon>
        <taxon>Gammaproteobacteria</taxon>
        <taxon>Chromatiales</taxon>
        <taxon>Chromatiaceae</taxon>
        <taxon>Rheinheimera</taxon>
    </lineage>
</organism>
<evidence type="ECO:0000313" key="3">
    <source>
        <dbReference type="Proteomes" id="UP000283077"/>
    </source>
</evidence>
<keyword evidence="3" id="KW-1185">Reference proteome</keyword>
<dbReference type="OrthoDB" id="6240672at2"/>
<feature type="transmembrane region" description="Helical" evidence="1">
    <location>
        <begin position="102"/>
        <end position="121"/>
    </location>
</feature>